<proteinExistence type="inferred from homology"/>
<comment type="similarity">
    <text evidence="1">Belongs to the short-chain dehydrogenases/reductases (SDR) family.</text>
</comment>
<dbReference type="PANTHER" id="PTHR43639">
    <property type="entry name" value="OXIDOREDUCTASE, SHORT-CHAIN DEHYDROGENASE/REDUCTASE FAMILY (AFU_ORTHOLOGUE AFUA_5G02870)"/>
    <property type="match status" value="1"/>
</dbReference>
<dbReference type="PRINTS" id="PR00080">
    <property type="entry name" value="SDRFAMILY"/>
</dbReference>
<dbReference type="EMBL" id="AP022588">
    <property type="protein sequence ID" value="BBY31788.1"/>
    <property type="molecule type" value="Genomic_DNA"/>
</dbReference>
<dbReference type="AlphaFoldDB" id="A0A7I7QZL1"/>
<dbReference type="KEGG" id="msei:MSEDJ_58840"/>
<dbReference type="InterPro" id="IPR036291">
    <property type="entry name" value="NAD(P)-bd_dom_sf"/>
</dbReference>
<dbReference type="PANTHER" id="PTHR43639:SF1">
    <property type="entry name" value="SHORT-CHAIN DEHYDROGENASE_REDUCTASE FAMILY PROTEIN"/>
    <property type="match status" value="1"/>
</dbReference>
<name>A0A7I7QZL1_9MYCO</name>
<accession>A0A7I7QZL1</accession>
<reference evidence="3 4" key="1">
    <citation type="journal article" date="2019" name="Emerg. Microbes Infect.">
        <title>Comprehensive subspecies identification of 175 nontuberculous mycobacteria species based on 7547 genomic profiles.</title>
        <authorList>
            <person name="Matsumoto Y."/>
            <person name="Kinjo T."/>
            <person name="Motooka D."/>
            <person name="Nabeya D."/>
            <person name="Jung N."/>
            <person name="Uechi K."/>
            <person name="Horii T."/>
            <person name="Iida T."/>
            <person name="Fujita J."/>
            <person name="Nakamura S."/>
        </authorList>
    </citation>
    <scope>NUCLEOTIDE SEQUENCE [LARGE SCALE GENOMIC DNA]</scope>
    <source>
        <strain evidence="3 4">JCM 17899</strain>
    </source>
</reference>
<dbReference type="InterPro" id="IPR002347">
    <property type="entry name" value="SDR_fam"/>
</dbReference>
<evidence type="ECO:0008006" key="5">
    <source>
        <dbReference type="Google" id="ProtNLM"/>
    </source>
</evidence>
<keyword evidence="4" id="KW-1185">Reference proteome</keyword>
<evidence type="ECO:0000256" key="2">
    <source>
        <dbReference type="ARBA" id="ARBA00023002"/>
    </source>
</evidence>
<dbReference type="GO" id="GO:0016491">
    <property type="term" value="F:oxidoreductase activity"/>
    <property type="evidence" value="ECO:0007669"/>
    <property type="project" value="UniProtKB-KW"/>
</dbReference>
<dbReference type="SUPFAM" id="SSF51735">
    <property type="entry name" value="NAD(P)-binding Rossmann-fold domains"/>
    <property type="match status" value="1"/>
</dbReference>
<dbReference type="Gene3D" id="3.40.50.720">
    <property type="entry name" value="NAD(P)-binding Rossmann-like Domain"/>
    <property type="match status" value="1"/>
</dbReference>
<evidence type="ECO:0000313" key="4">
    <source>
        <dbReference type="Proteomes" id="UP000467193"/>
    </source>
</evidence>
<dbReference type="Pfam" id="PF13561">
    <property type="entry name" value="adh_short_C2"/>
    <property type="match status" value="1"/>
</dbReference>
<evidence type="ECO:0000313" key="3">
    <source>
        <dbReference type="EMBL" id="BBY31788.1"/>
    </source>
</evidence>
<organism evidence="3 4">
    <name type="scientific">Mycolicibacterium sediminis</name>
    <dbReference type="NCBI Taxonomy" id="1286180"/>
    <lineage>
        <taxon>Bacteria</taxon>
        <taxon>Bacillati</taxon>
        <taxon>Actinomycetota</taxon>
        <taxon>Actinomycetes</taxon>
        <taxon>Mycobacteriales</taxon>
        <taxon>Mycobacteriaceae</taxon>
        <taxon>Mycolicibacterium</taxon>
    </lineage>
</organism>
<dbReference type="Proteomes" id="UP000467193">
    <property type="component" value="Chromosome"/>
</dbReference>
<evidence type="ECO:0000256" key="1">
    <source>
        <dbReference type="ARBA" id="ARBA00006484"/>
    </source>
</evidence>
<dbReference type="CDD" id="cd05233">
    <property type="entry name" value="SDR_c"/>
    <property type="match status" value="1"/>
</dbReference>
<protein>
    <recommendedName>
        <fullName evidence="5">Short-chain dehydrogenase</fullName>
    </recommendedName>
</protein>
<gene>
    <name evidence="3" type="ORF">MSEDJ_58840</name>
</gene>
<sequence>MSDPDELRRLIREAGPVDALVNNAGYWELAPTADTSEGGFDGMFAVNVKAPFLLTAAYAPTMAAAGGGAIVNVSTMVASRGMAGKAAYGASKAALESLTRSWAAEYGPMGVRVNAVALGPTLTPASEPMADMLPTLTAAIPLRRAAQPREVAAAIVYLCCDESSYVTGAVVPVDGGRQSVL</sequence>
<keyword evidence="2" id="KW-0560">Oxidoreductase</keyword>
<dbReference type="PRINTS" id="PR00081">
    <property type="entry name" value="GDHRDH"/>
</dbReference>